<comment type="caution">
    <text evidence="2">The sequence shown here is derived from an EMBL/GenBank/DDBJ whole genome shotgun (WGS) entry which is preliminary data.</text>
</comment>
<protein>
    <recommendedName>
        <fullName evidence="4">Integrase catalytic domain-containing protein</fullName>
    </recommendedName>
</protein>
<keyword evidence="3" id="KW-1185">Reference proteome</keyword>
<accession>A0A853IVV0</accession>
<evidence type="ECO:0008006" key="4">
    <source>
        <dbReference type="Google" id="ProtNLM"/>
    </source>
</evidence>
<gene>
    <name evidence="2" type="ORF">H0I39_08100</name>
</gene>
<reference evidence="2 3" key="1">
    <citation type="submission" date="2020-07" db="EMBL/GenBank/DDBJ databases">
        <authorList>
            <person name="Maaloum M."/>
        </authorList>
    </citation>
    <scope>NUCLEOTIDE SEQUENCE [LARGE SCALE GENOMIC DNA]</scope>
    <source>
        <strain evidence="2 3">GCS-AN-3</strain>
    </source>
</reference>
<dbReference type="Proteomes" id="UP000589716">
    <property type="component" value="Unassembled WGS sequence"/>
</dbReference>
<evidence type="ECO:0000313" key="2">
    <source>
        <dbReference type="EMBL" id="NZA01717.1"/>
    </source>
</evidence>
<organism evidence="2 3">
    <name type="scientific">Ottowia beijingensis</name>
    <dbReference type="NCBI Taxonomy" id="1207057"/>
    <lineage>
        <taxon>Bacteria</taxon>
        <taxon>Pseudomonadati</taxon>
        <taxon>Pseudomonadota</taxon>
        <taxon>Betaproteobacteria</taxon>
        <taxon>Burkholderiales</taxon>
        <taxon>Comamonadaceae</taxon>
        <taxon>Ottowia</taxon>
    </lineage>
</organism>
<proteinExistence type="predicted"/>
<dbReference type="EMBL" id="JACCKX010000001">
    <property type="protein sequence ID" value="NZA01717.1"/>
    <property type="molecule type" value="Genomic_DNA"/>
</dbReference>
<evidence type="ECO:0000313" key="3">
    <source>
        <dbReference type="Proteomes" id="UP000589716"/>
    </source>
</evidence>
<dbReference type="AlphaFoldDB" id="A0A853IVV0"/>
<dbReference type="RefSeq" id="WP_180550138.1">
    <property type="nucleotide sequence ID" value="NZ_JACCKX010000001.1"/>
</dbReference>
<name>A0A853IVV0_9BURK</name>
<sequence length="105" mass="11355">MHDVVGARVLKPQDTTAFASRRSLDDRPSIESFFRRLADGGFHRLSPTTGGSPKDVRRADPDAAAKATQFQLEYAAELLDTIIANYNATPHSGLGTAVHSTSWNG</sequence>
<evidence type="ECO:0000256" key="1">
    <source>
        <dbReference type="SAM" id="MobiDB-lite"/>
    </source>
</evidence>
<feature type="region of interest" description="Disordered" evidence="1">
    <location>
        <begin position="41"/>
        <end position="61"/>
    </location>
</feature>